<gene>
    <name evidence="2" type="ORF">DMA12_11875</name>
</gene>
<dbReference type="Proteomes" id="UP000286716">
    <property type="component" value="Unassembled WGS sequence"/>
</dbReference>
<sequence>MTMNRLKRRLASAVAASGIVATAVLGGAATASATDAQPGTPQGNYCLQALEGGPAKCFASEQALESHQAAAAITPLLTVFDDVNYTGGYKNYYRTDGRAYCDDDVTVNEASSGDLSKDFFSTGSTVNKDITSFVIKAYSYCVVTVFDQTGFLGNHPVPKASNCPDMRTCFASGSWNNKVRSLAVT</sequence>
<proteinExistence type="predicted"/>
<accession>A0A428WSC9</accession>
<protein>
    <submittedName>
        <fullName evidence="2">Uncharacterized protein</fullName>
    </submittedName>
</protein>
<evidence type="ECO:0000313" key="2">
    <source>
        <dbReference type="EMBL" id="RSM45986.1"/>
    </source>
</evidence>
<feature type="signal peptide" evidence="1">
    <location>
        <begin position="1"/>
        <end position="33"/>
    </location>
</feature>
<comment type="caution">
    <text evidence="2">The sequence shown here is derived from an EMBL/GenBank/DDBJ whole genome shotgun (WGS) entry which is preliminary data.</text>
</comment>
<reference evidence="2 3" key="1">
    <citation type="submission" date="2018-05" db="EMBL/GenBank/DDBJ databases">
        <title>Evolution of GPA BGCs.</title>
        <authorList>
            <person name="Waglechner N."/>
            <person name="Wright G.D."/>
        </authorList>
    </citation>
    <scope>NUCLEOTIDE SEQUENCE [LARGE SCALE GENOMIC DNA]</scope>
    <source>
        <strain evidence="2 3">DSM 5908</strain>
    </source>
</reference>
<evidence type="ECO:0000256" key="1">
    <source>
        <dbReference type="SAM" id="SignalP"/>
    </source>
</evidence>
<dbReference type="Gene3D" id="2.60.20.10">
    <property type="entry name" value="Crystallins"/>
    <property type="match status" value="1"/>
</dbReference>
<keyword evidence="1" id="KW-0732">Signal</keyword>
<keyword evidence="3" id="KW-1185">Reference proteome</keyword>
<evidence type="ECO:0000313" key="3">
    <source>
        <dbReference type="Proteomes" id="UP000286716"/>
    </source>
</evidence>
<dbReference type="AlphaFoldDB" id="A0A428WSC9"/>
<feature type="chain" id="PRO_5019105377" evidence="1">
    <location>
        <begin position="34"/>
        <end position="185"/>
    </location>
</feature>
<organism evidence="2 3">
    <name type="scientific">Amycolatopsis balhimycina DSM 5908</name>
    <dbReference type="NCBI Taxonomy" id="1081091"/>
    <lineage>
        <taxon>Bacteria</taxon>
        <taxon>Bacillati</taxon>
        <taxon>Actinomycetota</taxon>
        <taxon>Actinomycetes</taxon>
        <taxon>Pseudonocardiales</taxon>
        <taxon>Pseudonocardiaceae</taxon>
        <taxon>Amycolatopsis</taxon>
    </lineage>
</organism>
<dbReference type="EMBL" id="QHHU01000014">
    <property type="protein sequence ID" value="RSM45986.1"/>
    <property type="molecule type" value="Genomic_DNA"/>
</dbReference>
<name>A0A428WSC9_AMYBA</name>